<sequence length="134" mass="15368">MAQNSLNLANPKGQEVIILSTTDGTKNAATILKTYLDQAFEYPFLIQIENKKNNGNAKIILKIEENTFVIKSDEKNIELIGSDEKTVRYAVYTLLETFGFRKYTAKDNFIPNLKQVAFPKNSNQTYKPFFEYRA</sequence>
<organism evidence="2 3">
    <name type="scientific">Flavobacterium laiguense</name>
    <dbReference type="NCBI Taxonomy" id="2169409"/>
    <lineage>
        <taxon>Bacteria</taxon>
        <taxon>Pseudomonadati</taxon>
        <taxon>Bacteroidota</taxon>
        <taxon>Flavobacteriia</taxon>
        <taxon>Flavobacteriales</taxon>
        <taxon>Flavobacteriaceae</taxon>
        <taxon>Flavobacterium</taxon>
    </lineage>
</organism>
<dbReference type="Gene3D" id="3.30.379.10">
    <property type="entry name" value="Chitobiase/beta-hexosaminidase domain 2-like"/>
    <property type="match status" value="1"/>
</dbReference>
<dbReference type="SUPFAM" id="SSF55545">
    <property type="entry name" value="beta-N-acetylhexosaminidase-like domain"/>
    <property type="match status" value="1"/>
</dbReference>
<reference evidence="2 3" key="1">
    <citation type="submission" date="2018-04" db="EMBL/GenBank/DDBJ databases">
        <title>Flavobacterium sp. nov., isolated from glacier ice.</title>
        <authorList>
            <person name="Liu Q."/>
            <person name="Xin Y.-H."/>
        </authorList>
    </citation>
    <scope>NUCLEOTIDE SEQUENCE [LARGE SCALE GENOMIC DNA]</scope>
    <source>
        <strain evidence="2 3">LB2P30</strain>
    </source>
</reference>
<name>A0A2U1JWX3_9FLAO</name>
<evidence type="ECO:0000313" key="2">
    <source>
        <dbReference type="EMBL" id="PWA09333.1"/>
    </source>
</evidence>
<proteinExistence type="predicted"/>
<dbReference type="Proteomes" id="UP000245618">
    <property type="component" value="Unassembled WGS sequence"/>
</dbReference>
<dbReference type="OrthoDB" id="1099022at2"/>
<dbReference type="AlphaFoldDB" id="A0A2U1JWX3"/>
<evidence type="ECO:0000313" key="3">
    <source>
        <dbReference type="Proteomes" id="UP000245618"/>
    </source>
</evidence>
<gene>
    <name evidence="2" type="ORF">DB891_08590</name>
</gene>
<evidence type="ECO:0008006" key="4">
    <source>
        <dbReference type="Google" id="ProtNLM"/>
    </source>
</evidence>
<evidence type="ECO:0000256" key="1">
    <source>
        <dbReference type="ARBA" id="ARBA00022801"/>
    </source>
</evidence>
<protein>
    <recommendedName>
        <fullName evidence="4">Beta-hexosaminidase bacterial type N-terminal domain-containing protein</fullName>
    </recommendedName>
</protein>
<dbReference type="GO" id="GO:0016787">
    <property type="term" value="F:hydrolase activity"/>
    <property type="evidence" value="ECO:0007669"/>
    <property type="project" value="UniProtKB-KW"/>
</dbReference>
<accession>A0A2U1JWX3</accession>
<comment type="caution">
    <text evidence="2">The sequence shown here is derived from an EMBL/GenBank/DDBJ whole genome shotgun (WGS) entry which is preliminary data.</text>
</comment>
<dbReference type="EMBL" id="QCZH01000007">
    <property type="protein sequence ID" value="PWA09333.1"/>
    <property type="molecule type" value="Genomic_DNA"/>
</dbReference>
<dbReference type="GO" id="GO:0005975">
    <property type="term" value="P:carbohydrate metabolic process"/>
    <property type="evidence" value="ECO:0007669"/>
    <property type="project" value="UniProtKB-ARBA"/>
</dbReference>
<keyword evidence="1" id="KW-0378">Hydrolase</keyword>
<keyword evidence="3" id="KW-1185">Reference proteome</keyword>
<dbReference type="RefSeq" id="WP_116762544.1">
    <property type="nucleotide sequence ID" value="NZ_QCZH01000007.1"/>
</dbReference>
<dbReference type="InterPro" id="IPR029018">
    <property type="entry name" value="Hex-like_dom2"/>
</dbReference>